<dbReference type="OrthoDB" id="9781030at2"/>
<keyword evidence="9" id="KW-1185">Reference proteome</keyword>
<keyword evidence="4 7" id="KW-1133">Transmembrane helix</keyword>
<dbReference type="PANTHER" id="PTHR30213">
    <property type="entry name" value="INNER MEMBRANE PROTEIN YHJD"/>
    <property type="match status" value="1"/>
</dbReference>
<protein>
    <submittedName>
        <fullName evidence="8">Membrane protein</fullName>
    </submittedName>
</protein>
<proteinExistence type="predicted"/>
<dbReference type="STRING" id="260086.SAMN05216207_1011147"/>
<feature type="transmembrane region" description="Helical" evidence="7">
    <location>
        <begin position="255"/>
        <end position="277"/>
    </location>
</feature>
<dbReference type="AlphaFoldDB" id="A0A1I4XMV6"/>
<dbReference type="PIRSF" id="PIRSF035875">
    <property type="entry name" value="RNase_BN"/>
    <property type="match status" value="1"/>
</dbReference>
<evidence type="ECO:0000256" key="1">
    <source>
        <dbReference type="ARBA" id="ARBA00004651"/>
    </source>
</evidence>
<evidence type="ECO:0000256" key="7">
    <source>
        <dbReference type="SAM" id="Phobius"/>
    </source>
</evidence>
<feature type="transmembrane region" description="Helical" evidence="7">
    <location>
        <begin position="39"/>
        <end position="65"/>
    </location>
</feature>
<evidence type="ECO:0000313" key="8">
    <source>
        <dbReference type="EMBL" id="SFN27174.1"/>
    </source>
</evidence>
<dbReference type="EMBL" id="FOUY01000011">
    <property type="protein sequence ID" value="SFN27174.1"/>
    <property type="molecule type" value="Genomic_DNA"/>
</dbReference>
<reference evidence="8 9" key="1">
    <citation type="submission" date="2016-10" db="EMBL/GenBank/DDBJ databases">
        <authorList>
            <person name="de Groot N.N."/>
        </authorList>
    </citation>
    <scope>NUCLEOTIDE SEQUENCE [LARGE SCALE GENOMIC DNA]</scope>
    <source>
        <strain evidence="8 9">CGMCC 4.1877</strain>
    </source>
</reference>
<dbReference type="GO" id="GO:0005886">
    <property type="term" value="C:plasma membrane"/>
    <property type="evidence" value="ECO:0007669"/>
    <property type="project" value="UniProtKB-SubCell"/>
</dbReference>
<dbReference type="RefSeq" id="WP_093342227.1">
    <property type="nucleotide sequence ID" value="NZ_FOUY01000011.1"/>
</dbReference>
<keyword evidence="2" id="KW-1003">Cell membrane</keyword>
<gene>
    <name evidence="8" type="ORF">SAMN05216207_1011147</name>
</gene>
<evidence type="ECO:0000313" key="9">
    <source>
        <dbReference type="Proteomes" id="UP000199614"/>
    </source>
</evidence>
<evidence type="ECO:0000256" key="2">
    <source>
        <dbReference type="ARBA" id="ARBA00022475"/>
    </source>
</evidence>
<feature type="transmembrane region" description="Helical" evidence="7">
    <location>
        <begin position="188"/>
        <end position="209"/>
    </location>
</feature>
<dbReference type="Proteomes" id="UP000199614">
    <property type="component" value="Unassembled WGS sequence"/>
</dbReference>
<accession>A0A1I4XMV6</accession>
<evidence type="ECO:0000256" key="6">
    <source>
        <dbReference type="SAM" id="MobiDB-lite"/>
    </source>
</evidence>
<feature type="region of interest" description="Disordered" evidence="6">
    <location>
        <begin position="289"/>
        <end position="319"/>
    </location>
</feature>
<dbReference type="Pfam" id="PF03631">
    <property type="entry name" value="Virul_fac_BrkB"/>
    <property type="match status" value="1"/>
</dbReference>
<feature type="compositionally biased region" description="Basic and acidic residues" evidence="6">
    <location>
        <begin position="309"/>
        <end position="319"/>
    </location>
</feature>
<feature type="transmembrane region" description="Helical" evidence="7">
    <location>
        <begin position="151"/>
        <end position="176"/>
    </location>
</feature>
<organism evidence="8 9">
    <name type="scientific">Pseudonocardia ammonioxydans</name>
    <dbReference type="NCBI Taxonomy" id="260086"/>
    <lineage>
        <taxon>Bacteria</taxon>
        <taxon>Bacillati</taxon>
        <taxon>Actinomycetota</taxon>
        <taxon>Actinomycetes</taxon>
        <taxon>Pseudonocardiales</taxon>
        <taxon>Pseudonocardiaceae</taxon>
        <taxon>Pseudonocardia</taxon>
    </lineage>
</organism>
<dbReference type="PANTHER" id="PTHR30213:SF0">
    <property type="entry name" value="UPF0761 MEMBRANE PROTEIN YIHY"/>
    <property type="match status" value="1"/>
</dbReference>
<dbReference type="NCBIfam" id="TIGR00765">
    <property type="entry name" value="yihY_not_rbn"/>
    <property type="match status" value="1"/>
</dbReference>
<comment type="subcellular location">
    <subcellularLocation>
        <location evidence="1">Cell membrane</location>
        <topology evidence="1">Multi-pass membrane protein</topology>
    </subcellularLocation>
</comment>
<dbReference type="InterPro" id="IPR017039">
    <property type="entry name" value="Virul_fac_BrkB"/>
</dbReference>
<feature type="transmembrane region" description="Helical" evidence="7">
    <location>
        <begin position="100"/>
        <end position="119"/>
    </location>
</feature>
<evidence type="ECO:0000256" key="5">
    <source>
        <dbReference type="ARBA" id="ARBA00023136"/>
    </source>
</evidence>
<feature type="transmembrane region" description="Helical" evidence="7">
    <location>
        <begin position="221"/>
        <end position="243"/>
    </location>
</feature>
<keyword evidence="5 7" id="KW-0472">Membrane</keyword>
<keyword evidence="3 7" id="KW-0812">Transmembrane</keyword>
<sequence length="319" mass="33589">MRSDAAAPGGGARTPAEVPARGWREIVVRAWRESTADNVGMLAGGVAFFAFLALFPALIALLTVYGLAVSPEQARAQVTELAMILPAEAQPLITDQLATITHGGSSGIALVVALLAALWSASSGTQNLMNAVNVAYDETETRNVLRLRGTALALTLGAVVFVVVTVALVAVTPILLDGLPLVGRLLAQVVRWALLLGLVTVALAFVYRFAPSRDAPRFRWVSPGAVVATVVWLLGSVAFSLYMDNFGNYNATYGTLAGVVVLMLWLYLTAYIVLLGAEINAEAELQTARDTTSGPAEPIGSRGAVKADATPEEHPHRTT</sequence>
<name>A0A1I4XMV6_PSUAM</name>
<evidence type="ECO:0000256" key="3">
    <source>
        <dbReference type="ARBA" id="ARBA00022692"/>
    </source>
</evidence>
<evidence type="ECO:0000256" key="4">
    <source>
        <dbReference type="ARBA" id="ARBA00022989"/>
    </source>
</evidence>